<reference evidence="2" key="3">
    <citation type="submission" date="2015-02" db="UniProtKB">
        <authorList>
            <consortium name="EnsemblProtists"/>
        </authorList>
    </citation>
    <scope>IDENTIFICATION</scope>
    <source>
        <strain evidence="2">DAOM BR144</strain>
    </source>
</reference>
<dbReference type="EMBL" id="GL376626">
    <property type="status" value="NOT_ANNOTATED_CDS"/>
    <property type="molecule type" value="Genomic_DNA"/>
</dbReference>
<sequence length="191" mass="21112">MESLLELHVRDSLFNAFDVDLQSIANDVTFGMSAASSPCNSDYDSDPGSLPSSPLLQVLPDDFTDNFGAASRPMKKKKSTSQRQREELAYLRGKVAELEGALTRMNNSKRDAAAPSSTDAALTSTGCSSVALWERMAKRQQEAKDQAELENARLRAKLKEQIRSAKSLERMLRKRQVKHMMGVAQESNSLT</sequence>
<evidence type="ECO:0000313" key="2">
    <source>
        <dbReference type="EnsemblProtists" id="PYU1_T001651"/>
    </source>
</evidence>
<feature type="coiled-coil region" evidence="1">
    <location>
        <begin position="130"/>
        <end position="175"/>
    </location>
</feature>
<dbReference type="InParanoid" id="K3W9L0"/>
<dbReference type="HOGENOM" id="CLU_1424122_0_0_1"/>
<protein>
    <submittedName>
        <fullName evidence="2">Uncharacterized protein</fullName>
    </submittedName>
</protein>
<keyword evidence="1" id="KW-0175">Coiled coil</keyword>
<keyword evidence="3" id="KW-1185">Reference proteome</keyword>
<dbReference type="AlphaFoldDB" id="K3W9L0"/>
<name>K3W9L0_GLOUD</name>
<proteinExistence type="predicted"/>
<dbReference type="VEuPathDB" id="FungiDB:PYU1_G001650"/>
<accession>K3W9L0</accession>
<dbReference type="EnsemblProtists" id="PYU1_T001651">
    <property type="protein sequence ID" value="PYU1_T001651"/>
    <property type="gene ID" value="PYU1_G001650"/>
</dbReference>
<organism evidence="2 3">
    <name type="scientific">Globisporangium ultimum (strain ATCC 200006 / CBS 805.95 / DAOM BR144)</name>
    <name type="common">Pythium ultimum</name>
    <dbReference type="NCBI Taxonomy" id="431595"/>
    <lineage>
        <taxon>Eukaryota</taxon>
        <taxon>Sar</taxon>
        <taxon>Stramenopiles</taxon>
        <taxon>Oomycota</taxon>
        <taxon>Peronosporomycetes</taxon>
        <taxon>Pythiales</taxon>
        <taxon>Pythiaceae</taxon>
        <taxon>Globisporangium</taxon>
    </lineage>
</organism>
<reference evidence="3" key="1">
    <citation type="journal article" date="2010" name="Genome Biol.">
        <title>Genome sequence of the necrotrophic plant pathogen Pythium ultimum reveals original pathogenicity mechanisms and effector repertoire.</title>
        <authorList>
            <person name="Levesque C.A."/>
            <person name="Brouwer H."/>
            <person name="Cano L."/>
            <person name="Hamilton J.P."/>
            <person name="Holt C."/>
            <person name="Huitema E."/>
            <person name="Raffaele S."/>
            <person name="Robideau G.P."/>
            <person name="Thines M."/>
            <person name="Win J."/>
            <person name="Zerillo M.M."/>
            <person name="Beakes G.W."/>
            <person name="Boore J.L."/>
            <person name="Busam D."/>
            <person name="Dumas B."/>
            <person name="Ferriera S."/>
            <person name="Fuerstenberg S.I."/>
            <person name="Gachon C.M."/>
            <person name="Gaulin E."/>
            <person name="Govers F."/>
            <person name="Grenville-Briggs L."/>
            <person name="Horner N."/>
            <person name="Hostetler J."/>
            <person name="Jiang R.H."/>
            <person name="Johnson J."/>
            <person name="Krajaejun T."/>
            <person name="Lin H."/>
            <person name="Meijer H.J."/>
            <person name="Moore B."/>
            <person name="Morris P."/>
            <person name="Phuntmart V."/>
            <person name="Puiu D."/>
            <person name="Shetty J."/>
            <person name="Stajich J.E."/>
            <person name="Tripathy S."/>
            <person name="Wawra S."/>
            <person name="van West P."/>
            <person name="Whitty B.R."/>
            <person name="Coutinho P.M."/>
            <person name="Henrissat B."/>
            <person name="Martin F."/>
            <person name="Thomas P.D."/>
            <person name="Tyler B.M."/>
            <person name="De Vries R.P."/>
            <person name="Kamoun S."/>
            <person name="Yandell M."/>
            <person name="Tisserat N."/>
            <person name="Buell C.R."/>
        </authorList>
    </citation>
    <scope>NUCLEOTIDE SEQUENCE</scope>
    <source>
        <strain evidence="3">DAOM:BR144</strain>
    </source>
</reference>
<dbReference type="Proteomes" id="UP000019132">
    <property type="component" value="Unassembled WGS sequence"/>
</dbReference>
<evidence type="ECO:0000313" key="3">
    <source>
        <dbReference type="Proteomes" id="UP000019132"/>
    </source>
</evidence>
<reference evidence="3" key="2">
    <citation type="submission" date="2010-04" db="EMBL/GenBank/DDBJ databases">
        <authorList>
            <person name="Buell R."/>
            <person name="Hamilton J."/>
            <person name="Hostetler J."/>
        </authorList>
    </citation>
    <scope>NUCLEOTIDE SEQUENCE [LARGE SCALE GENOMIC DNA]</scope>
    <source>
        <strain evidence="3">DAOM:BR144</strain>
    </source>
</reference>
<evidence type="ECO:0000256" key="1">
    <source>
        <dbReference type="SAM" id="Coils"/>
    </source>
</evidence>